<evidence type="ECO:0000313" key="2">
    <source>
        <dbReference type="EMBL" id="QXM05115.1"/>
    </source>
</evidence>
<evidence type="ECO:0000256" key="1">
    <source>
        <dbReference type="SAM" id="Phobius"/>
    </source>
</evidence>
<dbReference type="Proteomes" id="UP000886818">
    <property type="component" value="Chromosome"/>
</dbReference>
<proteinExistence type="predicted"/>
<keyword evidence="1" id="KW-1133">Transmembrane helix</keyword>
<evidence type="ECO:0000313" key="3">
    <source>
        <dbReference type="Proteomes" id="UP000886818"/>
    </source>
</evidence>
<protein>
    <submittedName>
        <fullName evidence="2">Uncharacterized protein</fullName>
    </submittedName>
</protein>
<feature type="transmembrane region" description="Helical" evidence="1">
    <location>
        <begin position="6"/>
        <end position="24"/>
    </location>
</feature>
<organism evidence="2 3">
    <name type="scientific">Crassaminicella indica</name>
    <dbReference type="NCBI Taxonomy" id="2855394"/>
    <lineage>
        <taxon>Bacteria</taxon>
        <taxon>Bacillati</taxon>
        <taxon>Bacillota</taxon>
        <taxon>Clostridia</taxon>
        <taxon>Eubacteriales</taxon>
        <taxon>Clostridiaceae</taxon>
        <taxon>Crassaminicella</taxon>
    </lineage>
</organism>
<accession>A0ABX8R7V5</accession>
<keyword evidence="1" id="KW-0472">Membrane</keyword>
<gene>
    <name evidence="2" type="ORF">KVH43_06805</name>
</gene>
<dbReference type="EMBL" id="CP078093">
    <property type="protein sequence ID" value="QXM05115.1"/>
    <property type="molecule type" value="Genomic_DNA"/>
</dbReference>
<keyword evidence="3" id="KW-1185">Reference proteome</keyword>
<keyword evidence="1" id="KW-0812">Transmembrane</keyword>
<dbReference type="RefSeq" id="WP_218281815.1">
    <property type="nucleotide sequence ID" value="NZ_CP078093.1"/>
</dbReference>
<name>A0ABX8R7V5_9CLOT</name>
<sequence length="50" mass="5966">MTGVFQIINTILFVFLVIFVWKFANIMIENTKATQNLTKKIEEYEKKKKL</sequence>
<reference evidence="2" key="1">
    <citation type="submission" date="2021-07" db="EMBL/GenBank/DDBJ databases">
        <title>Complete genome sequence of Crassaminicella sp. 143-21, isolated from a deep-sea hydrothermal vent.</title>
        <authorList>
            <person name="Li X."/>
        </authorList>
    </citation>
    <scope>NUCLEOTIDE SEQUENCE</scope>
    <source>
        <strain evidence="2">143-21</strain>
    </source>
</reference>